<accession>A0A1B1Y4W2</accession>
<gene>
    <name evidence="1" type="ORF">AXE80_05755</name>
</gene>
<reference evidence="1 2" key="1">
    <citation type="submission" date="2016-02" db="EMBL/GenBank/DDBJ databases">
        <authorList>
            <person name="Wen L."/>
            <person name="He K."/>
            <person name="Yang H."/>
        </authorList>
    </citation>
    <scope>NUCLEOTIDE SEQUENCE [LARGE SCALE GENOMIC DNA]</scope>
    <source>
        <strain evidence="1 2">CZ1127</strain>
    </source>
</reference>
<dbReference type="Proteomes" id="UP000092967">
    <property type="component" value="Chromosome"/>
</dbReference>
<protein>
    <recommendedName>
        <fullName evidence="3">ABM domain-containing protein</fullName>
    </recommendedName>
</protein>
<evidence type="ECO:0008006" key="3">
    <source>
        <dbReference type="Google" id="ProtNLM"/>
    </source>
</evidence>
<organism evidence="1 2">
    <name type="scientific">Wenyingzhuangia fucanilytica</name>
    <dbReference type="NCBI Taxonomy" id="1790137"/>
    <lineage>
        <taxon>Bacteria</taxon>
        <taxon>Pseudomonadati</taxon>
        <taxon>Bacteroidota</taxon>
        <taxon>Flavobacteriia</taxon>
        <taxon>Flavobacteriales</taxon>
        <taxon>Flavobacteriaceae</taxon>
        <taxon>Wenyingzhuangia</taxon>
    </lineage>
</organism>
<name>A0A1B1Y4W2_9FLAO</name>
<dbReference type="EMBL" id="CP014224">
    <property type="protein sequence ID" value="ANW95814.1"/>
    <property type="molecule type" value="Genomic_DNA"/>
</dbReference>
<dbReference type="OrthoDB" id="8481042at2"/>
<keyword evidence="2" id="KW-1185">Reference proteome</keyword>
<proteinExistence type="predicted"/>
<evidence type="ECO:0000313" key="2">
    <source>
        <dbReference type="Proteomes" id="UP000092967"/>
    </source>
</evidence>
<dbReference type="AlphaFoldDB" id="A0A1B1Y4W2"/>
<sequence>MISVKVTYTVKPDFVQKNQENINLFMVDFKKMNTNEFSYVSYICGDGKTFVHLSHYKNEDIQNRLLQVPSFLSFQKQRDDSGLENLPQIEIMQVVASSGDIFNG</sequence>
<dbReference type="RefSeq" id="WP_068825308.1">
    <property type="nucleotide sequence ID" value="NZ_CP014224.1"/>
</dbReference>
<dbReference type="STRING" id="1790137.AXE80_05755"/>
<dbReference type="KEGG" id="wfu:AXE80_05755"/>
<evidence type="ECO:0000313" key="1">
    <source>
        <dbReference type="EMBL" id="ANW95814.1"/>
    </source>
</evidence>